<gene>
    <name evidence="3" type="ORF">MCBB_1222</name>
</gene>
<evidence type="ECO:0000313" key="4">
    <source>
        <dbReference type="Proteomes" id="UP000094707"/>
    </source>
</evidence>
<reference evidence="3 4" key="1">
    <citation type="submission" date="2016-08" db="EMBL/GenBank/DDBJ databases">
        <authorList>
            <person name="Seilhamer J.J."/>
        </authorList>
    </citation>
    <scope>NUCLEOTIDE SEQUENCE [LARGE SCALE GENOMIC DNA]</scope>
    <source>
        <strain evidence="3">Buetzberg</strain>
    </source>
</reference>
<dbReference type="Proteomes" id="UP000094707">
    <property type="component" value="Chromosome I"/>
</dbReference>
<proteinExistence type="predicted"/>
<dbReference type="InterPro" id="IPR001296">
    <property type="entry name" value="Glyco_trans_1"/>
</dbReference>
<keyword evidence="3" id="KW-0808">Transferase</keyword>
<evidence type="ECO:0000313" key="3">
    <source>
        <dbReference type="EMBL" id="SCG85780.1"/>
    </source>
</evidence>
<dbReference type="InterPro" id="IPR050194">
    <property type="entry name" value="Glycosyltransferase_grp1"/>
</dbReference>
<dbReference type="Pfam" id="PF13439">
    <property type="entry name" value="Glyco_transf_4"/>
    <property type="match status" value="1"/>
</dbReference>
<dbReference type="GO" id="GO:0016757">
    <property type="term" value="F:glycosyltransferase activity"/>
    <property type="evidence" value="ECO:0007669"/>
    <property type="project" value="UniProtKB-KW"/>
</dbReference>
<accession>A0A1D3L2U1</accession>
<sequence length="396" mass="44493">MNIGYFIGHFPYVNLVDKEDYDKEYAHGGTEIAAYNLAVNMMKRGHDVDVFTASIDSKDSVENSRGMIIHRYATNLKIASANLSLRLMYKPLDEDVEIVHAHYNIPLPDLSASRYAKKKHLPFIVTYHADAQESGGNFIRNTATAFYNKYILDKVLSNADIIIATSKSYIDESKYLGNYREKVRVVPNGINLEDFEIGLSKEECRSRLGLPQDKKIILFFGNIVAYKGPDVLLNAFEIVKNSYPDVVLLFAGRGGMQRELEDLSRKKGISDKVIFAGFIDEELKPLYYHCADIFCLPSVTLAEAFGIVNLEAMACGLPVVSSKLGGIPDIVQNGRNGIIVEPGNIESLADALLTLLEDDELRKRMSSEGKNMSEDYDWNKIAEETEKIYDELLERC</sequence>
<dbReference type="PATRIC" id="fig|129848.4.peg.1236"/>
<feature type="domain" description="Glycosyltransferase subfamily 4-like N-terminal" evidence="2">
    <location>
        <begin position="28"/>
        <end position="193"/>
    </location>
</feature>
<dbReference type="RefSeq" id="WP_071906906.1">
    <property type="nucleotide sequence ID" value="NZ_LT607756.1"/>
</dbReference>
<protein>
    <submittedName>
        <fullName evidence="3">Putative glycosyltransferase MJ1607</fullName>
        <ecNumber evidence="3">2.4.-.-</ecNumber>
    </submittedName>
</protein>
<evidence type="ECO:0000259" key="1">
    <source>
        <dbReference type="Pfam" id="PF00534"/>
    </source>
</evidence>
<keyword evidence="3" id="KW-0328">Glycosyltransferase</keyword>
<dbReference type="KEGG" id="mcub:MCBB_1222"/>
<name>A0A1D3L2U1_9EURY</name>
<dbReference type="SUPFAM" id="SSF53756">
    <property type="entry name" value="UDP-Glycosyltransferase/glycogen phosphorylase"/>
    <property type="match status" value="1"/>
</dbReference>
<dbReference type="STRING" id="118062.MCBB_1222"/>
<evidence type="ECO:0000259" key="2">
    <source>
        <dbReference type="Pfam" id="PF13439"/>
    </source>
</evidence>
<dbReference type="CDD" id="cd03801">
    <property type="entry name" value="GT4_PimA-like"/>
    <property type="match status" value="1"/>
</dbReference>
<organism evidence="3 4">
    <name type="scientific">Methanobacterium congolense</name>
    <dbReference type="NCBI Taxonomy" id="118062"/>
    <lineage>
        <taxon>Archaea</taxon>
        <taxon>Methanobacteriati</taxon>
        <taxon>Methanobacteriota</taxon>
        <taxon>Methanomada group</taxon>
        <taxon>Methanobacteria</taxon>
        <taxon>Methanobacteriales</taxon>
        <taxon>Methanobacteriaceae</taxon>
        <taxon>Methanobacterium</taxon>
    </lineage>
</organism>
<dbReference type="AlphaFoldDB" id="A0A1D3L2U1"/>
<keyword evidence="4" id="KW-1185">Reference proteome</keyword>
<dbReference type="InterPro" id="IPR028098">
    <property type="entry name" value="Glyco_trans_4-like_N"/>
</dbReference>
<dbReference type="Pfam" id="PF00534">
    <property type="entry name" value="Glycos_transf_1"/>
    <property type="match status" value="1"/>
</dbReference>
<dbReference type="Gene3D" id="3.40.50.2000">
    <property type="entry name" value="Glycogen Phosphorylase B"/>
    <property type="match status" value="2"/>
</dbReference>
<dbReference type="EMBL" id="LT607756">
    <property type="protein sequence ID" value="SCG85780.1"/>
    <property type="molecule type" value="Genomic_DNA"/>
</dbReference>
<dbReference type="GeneID" id="30412066"/>
<dbReference type="PANTHER" id="PTHR45947:SF3">
    <property type="entry name" value="SULFOQUINOVOSYL TRANSFERASE SQD2"/>
    <property type="match status" value="1"/>
</dbReference>
<dbReference type="OrthoDB" id="132546at2157"/>
<dbReference type="PANTHER" id="PTHR45947">
    <property type="entry name" value="SULFOQUINOVOSYL TRANSFERASE SQD2"/>
    <property type="match status" value="1"/>
</dbReference>
<dbReference type="EC" id="2.4.-.-" evidence="3"/>
<feature type="domain" description="Glycosyl transferase family 1" evidence="1">
    <location>
        <begin position="201"/>
        <end position="371"/>
    </location>
</feature>